<evidence type="ECO:0000256" key="5">
    <source>
        <dbReference type="ARBA" id="ARBA00022692"/>
    </source>
</evidence>
<feature type="transmembrane region" description="Helical" evidence="9">
    <location>
        <begin position="80"/>
        <end position="102"/>
    </location>
</feature>
<feature type="transmembrane region" description="Helical" evidence="9">
    <location>
        <begin position="424"/>
        <end position="450"/>
    </location>
</feature>
<keyword evidence="6" id="KW-0029">Amino-acid transport</keyword>
<feature type="transmembrane region" description="Helical" evidence="9">
    <location>
        <begin position="476"/>
        <end position="495"/>
    </location>
</feature>
<dbReference type="GO" id="GO:0015171">
    <property type="term" value="F:amino acid transmembrane transporter activity"/>
    <property type="evidence" value="ECO:0007669"/>
    <property type="project" value="TreeGrafter"/>
</dbReference>
<comment type="caution">
    <text evidence="11">The sequence shown here is derived from an EMBL/GenBank/DDBJ whole genome shotgun (WGS) entry which is preliminary data.</text>
</comment>
<evidence type="ECO:0000259" key="10">
    <source>
        <dbReference type="Pfam" id="PF00324"/>
    </source>
</evidence>
<comment type="subcellular location">
    <subcellularLocation>
        <location evidence="1">Cell membrane</location>
        <topology evidence="1">Multi-pass membrane protein</topology>
    </subcellularLocation>
</comment>
<evidence type="ECO:0000313" key="11">
    <source>
        <dbReference type="EMBL" id="GMM37780.1"/>
    </source>
</evidence>
<keyword evidence="12" id="KW-1185">Reference proteome</keyword>
<keyword evidence="8 9" id="KW-0472">Membrane</keyword>
<feature type="transmembrane region" description="Helical" evidence="9">
    <location>
        <begin position="186"/>
        <end position="204"/>
    </location>
</feature>
<feature type="transmembrane region" description="Helical" evidence="9">
    <location>
        <begin position="155"/>
        <end position="180"/>
    </location>
</feature>
<sequence>MIEKSSAEKIAFEVETSEVCEGSSIPYDQPSGGWWYNLKDSFKRADVDITGEGLTDHEKQLQKIEKSPLKKNLKNRHLQMIAIGGSIGTGLFVGSGACLQAGGPAGTFIAYAVIGSLLFVTVQSLGELAVAYPLSGAFSVYNSRFVSRAWGFAMGWNYAIQWLVILPFELVVAGMVIQYWNDKISPAAWVSIFYSLIVFINFFGGKGYGEAEFFFSSVKVISIIGYIILGIILVSGGGPNHEFIGGKYWHNPGAFRHGFKGLCSVFVTAAFGFAGTEMCALAAAETVDARKSIPKASKQVFWRITLFFLLSVLMVGLLVPYNDSRLGTSSYSAKASPFVISISNAGIKVLPSIFNVIILFTVLSVGNSSTYGCSRTILSLAEQGFAPKIFTYIDKKGRPIPATIVTLVFGLLSFLAASDKQGEVFDWLLAITGLCAIMTWGSICACHIIFRKALTVQGRGTDELAFTSITGTIGSWYGLIGYFGVLAAQFWIAAWPFQLADNIGDRIATFLQAYLAVPVVFCFYIAYVIWNREFTFFNGFKNIDLDHGRKAVDLDVLRQEVAEERAYFASQPWWWRWYNIWC</sequence>
<reference evidence="11 12" key="1">
    <citation type="journal article" date="2023" name="Elife">
        <title>Identification of key yeast species and microbe-microbe interactions impacting larval growth of Drosophila in the wild.</title>
        <authorList>
            <person name="Mure A."/>
            <person name="Sugiura Y."/>
            <person name="Maeda R."/>
            <person name="Honda K."/>
            <person name="Sakurai N."/>
            <person name="Takahashi Y."/>
            <person name="Watada M."/>
            <person name="Katoh T."/>
            <person name="Gotoh A."/>
            <person name="Gotoh Y."/>
            <person name="Taniguchi I."/>
            <person name="Nakamura K."/>
            <person name="Hayashi T."/>
            <person name="Katayama T."/>
            <person name="Uemura T."/>
            <person name="Hattori Y."/>
        </authorList>
    </citation>
    <scope>NUCLEOTIDE SEQUENCE [LARGE SCALE GENOMIC DNA]</scope>
    <source>
        <strain evidence="11 12">SC-9</strain>
    </source>
</reference>
<keyword evidence="3" id="KW-0813">Transport</keyword>
<evidence type="ECO:0000256" key="7">
    <source>
        <dbReference type="ARBA" id="ARBA00022989"/>
    </source>
</evidence>
<evidence type="ECO:0000256" key="2">
    <source>
        <dbReference type="ARBA" id="ARBA00006983"/>
    </source>
</evidence>
<dbReference type="InterPro" id="IPR004762">
    <property type="entry name" value="Amino_acid_permease_fungi"/>
</dbReference>
<evidence type="ECO:0000313" key="12">
    <source>
        <dbReference type="Proteomes" id="UP001360560"/>
    </source>
</evidence>
<dbReference type="NCBIfam" id="TIGR00913">
    <property type="entry name" value="2A0310"/>
    <property type="match status" value="1"/>
</dbReference>
<dbReference type="InterPro" id="IPR004840">
    <property type="entry name" value="Amino_acid_permease_CS"/>
</dbReference>
<dbReference type="PANTHER" id="PTHR43341:SF1">
    <property type="entry name" value="GENERAL AMINO-ACID PERMEASE GAP1"/>
    <property type="match status" value="1"/>
</dbReference>
<feature type="domain" description="Amino acid permease/ SLC12A" evidence="10">
    <location>
        <begin position="77"/>
        <end position="534"/>
    </location>
</feature>
<evidence type="ECO:0000256" key="3">
    <source>
        <dbReference type="ARBA" id="ARBA00022448"/>
    </source>
</evidence>
<feature type="transmembrane region" description="Helical" evidence="9">
    <location>
        <begin position="300"/>
        <end position="319"/>
    </location>
</feature>
<evidence type="ECO:0000256" key="4">
    <source>
        <dbReference type="ARBA" id="ARBA00022475"/>
    </source>
</evidence>
<feature type="transmembrane region" description="Helical" evidence="9">
    <location>
        <begin position="108"/>
        <end position="134"/>
    </location>
</feature>
<feature type="transmembrane region" description="Helical" evidence="9">
    <location>
        <begin position="258"/>
        <end position="280"/>
    </location>
</feature>
<protein>
    <submittedName>
        <fullName evidence="11">Amino acid permease</fullName>
    </submittedName>
</protein>
<name>A0AAV5QS86_9ASCO</name>
<evidence type="ECO:0000256" key="9">
    <source>
        <dbReference type="SAM" id="Phobius"/>
    </source>
</evidence>
<dbReference type="PIRSF" id="PIRSF006060">
    <property type="entry name" value="AA_transporter"/>
    <property type="match status" value="1"/>
</dbReference>
<dbReference type="PROSITE" id="PS00218">
    <property type="entry name" value="AMINO_ACID_PERMEASE_1"/>
    <property type="match status" value="1"/>
</dbReference>
<accession>A0AAV5QS86</accession>
<keyword evidence="4" id="KW-1003">Cell membrane</keyword>
<keyword evidence="7 9" id="KW-1133">Transmembrane helix</keyword>
<dbReference type="Gene3D" id="1.20.1740.10">
    <property type="entry name" value="Amino acid/polyamine transporter I"/>
    <property type="match status" value="1"/>
</dbReference>
<dbReference type="RefSeq" id="XP_064854776.1">
    <property type="nucleotide sequence ID" value="XM_064998704.1"/>
</dbReference>
<comment type="similarity">
    <text evidence="2">Belongs to the amino acid-polyamine-organocation (APC) superfamily. YAT (TC 2.A.3.10) family.</text>
</comment>
<feature type="transmembrane region" description="Helical" evidence="9">
    <location>
        <begin position="507"/>
        <end position="530"/>
    </location>
</feature>
<feature type="transmembrane region" description="Helical" evidence="9">
    <location>
        <begin position="400"/>
        <end position="418"/>
    </location>
</feature>
<gene>
    <name evidence="11" type="ORF">DASC09_051050</name>
</gene>
<dbReference type="EMBL" id="BTFZ01000012">
    <property type="protein sequence ID" value="GMM37780.1"/>
    <property type="molecule type" value="Genomic_DNA"/>
</dbReference>
<dbReference type="FunFam" id="1.20.1740.10:FF:000017">
    <property type="entry name" value="Amino acid permease"/>
    <property type="match status" value="1"/>
</dbReference>
<dbReference type="GO" id="GO:0005886">
    <property type="term" value="C:plasma membrane"/>
    <property type="evidence" value="ECO:0007669"/>
    <property type="project" value="UniProtKB-SubCell"/>
</dbReference>
<dbReference type="InterPro" id="IPR050524">
    <property type="entry name" value="APC_YAT"/>
</dbReference>
<dbReference type="Pfam" id="PF00324">
    <property type="entry name" value="AA_permease"/>
    <property type="match status" value="1"/>
</dbReference>
<proteinExistence type="inferred from homology"/>
<keyword evidence="5 9" id="KW-0812">Transmembrane</keyword>
<feature type="transmembrane region" description="Helical" evidence="9">
    <location>
        <begin position="339"/>
        <end position="365"/>
    </location>
</feature>
<evidence type="ECO:0000256" key="8">
    <source>
        <dbReference type="ARBA" id="ARBA00023136"/>
    </source>
</evidence>
<dbReference type="GeneID" id="90075755"/>
<dbReference type="AlphaFoldDB" id="A0AAV5QS86"/>
<organism evidence="11 12">
    <name type="scientific">Saccharomycopsis crataegensis</name>
    <dbReference type="NCBI Taxonomy" id="43959"/>
    <lineage>
        <taxon>Eukaryota</taxon>
        <taxon>Fungi</taxon>
        <taxon>Dikarya</taxon>
        <taxon>Ascomycota</taxon>
        <taxon>Saccharomycotina</taxon>
        <taxon>Saccharomycetes</taxon>
        <taxon>Saccharomycopsidaceae</taxon>
        <taxon>Saccharomycopsis</taxon>
    </lineage>
</organism>
<dbReference type="InterPro" id="IPR004841">
    <property type="entry name" value="AA-permease/SLC12A_dom"/>
</dbReference>
<evidence type="ECO:0000256" key="6">
    <source>
        <dbReference type="ARBA" id="ARBA00022970"/>
    </source>
</evidence>
<feature type="transmembrane region" description="Helical" evidence="9">
    <location>
        <begin position="216"/>
        <end position="238"/>
    </location>
</feature>
<dbReference type="PANTHER" id="PTHR43341">
    <property type="entry name" value="AMINO ACID PERMEASE"/>
    <property type="match status" value="1"/>
</dbReference>
<evidence type="ECO:0000256" key="1">
    <source>
        <dbReference type="ARBA" id="ARBA00004651"/>
    </source>
</evidence>
<dbReference type="Proteomes" id="UP001360560">
    <property type="component" value="Unassembled WGS sequence"/>
</dbReference>